<keyword evidence="3" id="KW-1185">Reference proteome</keyword>
<evidence type="ECO:0000313" key="2">
    <source>
        <dbReference type="EMBL" id="WDI33252.1"/>
    </source>
</evidence>
<sequence>MAGGGIAGLSSAAFLARAGHKVVIYDKAPEPRPVGSGLIVQPTGQSVLAELGLLEALVMRGARLKRLDGRLQGGKRKVLDVRYDALGAGTFGLAVHRAALFDLLLHTASEAKAELDYGEEVSTVEASANGVSLRFADGRQSPSFDLMIDALGVRSPLVERQNCYLPFGALWANAPFPLAHDFDETVLAQRYRSANVSSGVMPIGSMEPGGEKLAAFFWTLRADSYQAWRDAPLDQWKDKVLELWPEAAPVLSAFTSHDQFVFAHYAHHTAKHAVEGRIVHIGDAWHAASPQLGQGANMALLDALALSNALNEMDDIGAALAMFVNSRRDHVRLYQTISWLFTPVYQSNLKLVPALRDLLAQPLSAMWPMPKLLASMVAGTLGRPCKS</sequence>
<dbReference type="EMBL" id="CP118166">
    <property type="protein sequence ID" value="WDI33252.1"/>
    <property type="molecule type" value="Genomic_DNA"/>
</dbReference>
<dbReference type="SUPFAM" id="SSF51905">
    <property type="entry name" value="FAD/NAD(P)-binding domain"/>
    <property type="match status" value="1"/>
</dbReference>
<feature type="domain" description="FAD-binding" evidence="1">
    <location>
        <begin position="2"/>
        <end position="312"/>
    </location>
</feature>
<dbReference type="Gene3D" id="3.50.50.60">
    <property type="entry name" value="FAD/NAD(P)-binding domain"/>
    <property type="match status" value="1"/>
</dbReference>
<dbReference type="Pfam" id="PF01494">
    <property type="entry name" value="FAD_binding_3"/>
    <property type="match status" value="1"/>
</dbReference>
<dbReference type="RefSeq" id="WP_274495226.1">
    <property type="nucleotide sequence ID" value="NZ_CP118166.1"/>
</dbReference>
<evidence type="ECO:0000313" key="3">
    <source>
        <dbReference type="Proteomes" id="UP001214043"/>
    </source>
</evidence>
<accession>A0AAF0CIV3</accession>
<name>A0AAF0CIV3_9PROT</name>
<dbReference type="InterPro" id="IPR051704">
    <property type="entry name" value="FAD_aromatic-hydroxylase"/>
</dbReference>
<dbReference type="KEGG" id="hfl:PUV54_12430"/>
<gene>
    <name evidence="2" type="ORF">PUV54_12430</name>
</gene>
<evidence type="ECO:0000259" key="1">
    <source>
        <dbReference type="Pfam" id="PF01494"/>
    </source>
</evidence>
<dbReference type="InterPro" id="IPR036188">
    <property type="entry name" value="FAD/NAD-bd_sf"/>
</dbReference>
<dbReference type="GO" id="GO:0071949">
    <property type="term" value="F:FAD binding"/>
    <property type="evidence" value="ECO:0007669"/>
    <property type="project" value="InterPro"/>
</dbReference>
<dbReference type="Proteomes" id="UP001214043">
    <property type="component" value="Chromosome"/>
</dbReference>
<dbReference type="InterPro" id="IPR002938">
    <property type="entry name" value="FAD-bd"/>
</dbReference>
<protein>
    <submittedName>
        <fullName evidence="2">NAD(P)/FAD-dependent oxidoreductase</fullName>
    </submittedName>
</protein>
<proteinExistence type="predicted"/>
<dbReference type="Gene3D" id="3.30.9.30">
    <property type="match status" value="1"/>
</dbReference>
<organism evidence="2 3">
    <name type="scientific">Hyphococcus flavus</name>
    <dbReference type="NCBI Taxonomy" id="1866326"/>
    <lineage>
        <taxon>Bacteria</taxon>
        <taxon>Pseudomonadati</taxon>
        <taxon>Pseudomonadota</taxon>
        <taxon>Alphaproteobacteria</taxon>
        <taxon>Parvularculales</taxon>
        <taxon>Parvularculaceae</taxon>
        <taxon>Hyphococcus</taxon>
    </lineage>
</organism>
<dbReference type="PANTHER" id="PTHR46865">
    <property type="entry name" value="OXIDOREDUCTASE-RELATED"/>
    <property type="match status" value="1"/>
</dbReference>
<reference evidence="2" key="1">
    <citation type="submission" date="2023-02" db="EMBL/GenBank/DDBJ databases">
        <title>Genome sequence of Hyphococcus flavus.</title>
        <authorList>
            <person name="Rong J.-C."/>
            <person name="Zhao Q."/>
            <person name="Yi M."/>
            <person name="Wu J.-Y."/>
        </authorList>
    </citation>
    <scope>NUCLEOTIDE SEQUENCE</scope>
    <source>
        <strain evidence="2">MCCC 1K03223</strain>
    </source>
</reference>
<dbReference type="AlphaFoldDB" id="A0AAF0CIV3"/>